<gene>
    <name evidence="5" type="primary">LOC113854935</name>
</gene>
<dbReference type="Proteomes" id="UP000694853">
    <property type="component" value="Unplaced"/>
</dbReference>
<reference evidence="5" key="2">
    <citation type="submission" date="2025-08" db="UniProtKB">
        <authorList>
            <consortium name="RefSeq"/>
        </authorList>
    </citation>
    <scope>IDENTIFICATION</scope>
    <source>
        <tissue evidence="5">Young leaves</tissue>
    </source>
</reference>
<dbReference type="KEGG" id="aprc:113854935"/>
<keyword evidence="1" id="KW-0479">Metal-binding</keyword>
<sequence length="280" mass="32587">MTNNGLNMFQFPRLTRENYDSWCRRMKALLGSQDAWEIVEKGYYKPQDKAILSQNKKDALTKQKKKDQQALAFIHQGLDEAMFEVVSNATTKTNLKGVDKVKKVRLQTIRGEFESLRMKEAKPISDFVSTDLDSMSVDQLMERFNRRQEEPLEQALKTKVSLKENGGEKNQRGRGRGHGHGQGRGRRGDHDNFDNRDDYQPTRGRGKGKGRGRGNFGRTYERRYDKSKVECFNCHKYGHYSWECRTNVEEKANLIEEKEEDDEPILLLALNNEEKRDKCL</sequence>
<keyword evidence="1" id="KW-0863">Zinc-finger</keyword>
<evidence type="ECO:0000313" key="4">
    <source>
        <dbReference type="Proteomes" id="UP000694853"/>
    </source>
</evidence>
<keyword evidence="1" id="KW-0862">Zinc</keyword>
<evidence type="ECO:0000259" key="3">
    <source>
        <dbReference type="PROSITE" id="PS50158"/>
    </source>
</evidence>
<keyword evidence="4" id="KW-1185">Reference proteome</keyword>
<evidence type="ECO:0000256" key="1">
    <source>
        <dbReference type="PROSITE-ProRule" id="PRU00047"/>
    </source>
</evidence>
<proteinExistence type="predicted"/>
<accession>A0A8B8KE60</accession>
<dbReference type="OrthoDB" id="8063676at2759"/>
<feature type="compositionally biased region" description="Basic and acidic residues" evidence="2">
    <location>
        <begin position="161"/>
        <end position="171"/>
    </location>
</feature>
<dbReference type="AlphaFoldDB" id="A0A8B8KE60"/>
<protein>
    <submittedName>
        <fullName evidence="5">Uncharacterized protein LOC113854935</fullName>
    </submittedName>
</protein>
<reference evidence="4" key="1">
    <citation type="journal article" date="2019" name="Toxins">
        <title>Detection of Abrin-Like and Prepropulchellin-Like Toxin Genes and Transcripts Using Whole Genome Sequencing and Full-Length Transcript Sequencing of Abrus precatorius.</title>
        <authorList>
            <person name="Hovde B.T."/>
            <person name="Daligault H.E."/>
            <person name="Hanschen E.R."/>
            <person name="Kunde Y.A."/>
            <person name="Johnson M.B."/>
            <person name="Starkenburg S.R."/>
            <person name="Johnson S.L."/>
        </authorList>
    </citation>
    <scope>NUCLEOTIDE SEQUENCE [LARGE SCALE GENOMIC DNA]</scope>
</reference>
<dbReference type="SUPFAM" id="SSF57756">
    <property type="entry name" value="Retrovirus zinc finger-like domains"/>
    <property type="match status" value="1"/>
</dbReference>
<dbReference type="InterPro" id="IPR001878">
    <property type="entry name" value="Znf_CCHC"/>
</dbReference>
<feature type="compositionally biased region" description="Basic and acidic residues" evidence="2">
    <location>
        <begin position="186"/>
        <end position="200"/>
    </location>
</feature>
<dbReference type="PROSITE" id="PS50158">
    <property type="entry name" value="ZF_CCHC"/>
    <property type="match status" value="1"/>
</dbReference>
<dbReference type="PANTHER" id="PTHR35317:SF28">
    <property type="entry name" value="ZINC FINGER, CCHC-TYPE, RIBONUCLEASE H-LIKE DOMAIN, GAG-PRE-INTEGRASE DOMAIN PROTEIN-RELATED"/>
    <property type="match status" value="1"/>
</dbReference>
<organism evidence="4 5">
    <name type="scientific">Abrus precatorius</name>
    <name type="common">Indian licorice</name>
    <name type="synonym">Glycine abrus</name>
    <dbReference type="NCBI Taxonomy" id="3816"/>
    <lineage>
        <taxon>Eukaryota</taxon>
        <taxon>Viridiplantae</taxon>
        <taxon>Streptophyta</taxon>
        <taxon>Embryophyta</taxon>
        <taxon>Tracheophyta</taxon>
        <taxon>Spermatophyta</taxon>
        <taxon>Magnoliopsida</taxon>
        <taxon>eudicotyledons</taxon>
        <taxon>Gunneridae</taxon>
        <taxon>Pentapetalae</taxon>
        <taxon>rosids</taxon>
        <taxon>fabids</taxon>
        <taxon>Fabales</taxon>
        <taxon>Fabaceae</taxon>
        <taxon>Papilionoideae</taxon>
        <taxon>50 kb inversion clade</taxon>
        <taxon>NPAAA clade</taxon>
        <taxon>indigoferoid/millettioid clade</taxon>
        <taxon>Abreae</taxon>
        <taxon>Abrus</taxon>
    </lineage>
</organism>
<dbReference type="Gene3D" id="4.10.60.10">
    <property type="entry name" value="Zinc finger, CCHC-type"/>
    <property type="match status" value="1"/>
</dbReference>
<dbReference type="GeneID" id="113854935"/>
<evidence type="ECO:0000313" key="5">
    <source>
        <dbReference type="RefSeq" id="XP_027342082.1"/>
    </source>
</evidence>
<dbReference type="Pfam" id="PF13961">
    <property type="entry name" value="DUF4219"/>
    <property type="match status" value="1"/>
</dbReference>
<name>A0A8B8KE60_ABRPR</name>
<dbReference type="GO" id="GO:0008270">
    <property type="term" value="F:zinc ion binding"/>
    <property type="evidence" value="ECO:0007669"/>
    <property type="project" value="UniProtKB-KW"/>
</dbReference>
<feature type="compositionally biased region" description="Basic residues" evidence="2">
    <location>
        <begin position="172"/>
        <end position="185"/>
    </location>
</feature>
<dbReference type="InterPro" id="IPR036875">
    <property type="entry name" value="Znf_CCHC_sf"/>
</dbReference>
<feature type="region of interest" description="Disordered" evidence="2">
    <location>
        <begin position="146"/>
        <end position="217"/>
    </location>
</feature>
<feature type="domain" description="CCHC-type" evidence="3">
    <location>
        <begin position="231"/>
        <end position="245"/>
    </location>
</feature>
<dbReference type="RefSeq" id="XP_027342082.1">
    <property type="nucleotide sequence ID" value="XM_027486281.1"/>
</dbReference>
<dbReference type="InterPro" id="IPR025314">
    <property type="entry name" value="DUF4219"/>
</dbReference>
<dbReference type="GO" id="GO:0003676">
    <property type="term" value="F:nucleic acid binding"/>
    <property type="evidence" value="ECO:0007669"/>
    <property type="project" value="InterPro"/>
</dbReference>
<evidence type="ECO:0000256" key="2">
    <source>
        <dbReference type="SAM" id="MobiDB-lite"/>
    </source>
</evidence>
<dbReference type="PANTHER" id="PTHR35317">
    <property type="entry name" value="OS04G0629600 PROTEIN"/>
    <property type="match status" value="1"/>
</dbReference>